<name>A0A8X6IE22_TRICU</name>
<dbReference type="EMBL" id="BMAO01024053">
    <property type="protein sequence ID" value="GFQ92687.1"/>
    <property type="molecule type" value="Genomic_DNA"/>
</dbReference>
<reference evidence="1" key="1">
    <citation type="submission" date="2020-07" db="EMBL/GenBank/DDBJ databases">
        <title>Multicomponent nature underlies the extraordinary mechanical properties of spider dragline silk.</title>
        <authorList>
            <person name="Kono N."/>
            <person name="Nakamura H."/>
            <person name="Mori M."/>
            <person name="Yoshida Y."/>
            <person name="Ohtoshi R."/>
            <person name="Malay A.D."/>
            <person name="Moran D.A.P."/>
            <person name="Tomita M."/>
            <person name="Numata K."/>
            <person name="Arakawa K."/>
        </authorList>
    </citation>
    <scope>NUCLEOTIDE SEQUENCE</scope>
</reference>
<gene>
    <name evidence="1" type="ORF">TNCT_548151</name>
</gene>
<sequence length="98" mass="11308">MNKTYQLCFTRRISTENLLDTSPSTSTGEITAVNPTPQKVEEEDKVQMQGGIQADSNFQLDIQNRNHLRPEYQNDIGLWRNITEHVRNLWCKRNSADG</sequence>
<evidence type="ECO:0000313" key="2">
    <source>
        <dbReference type="Proteomes" id="UP000887116"/>
    </source>
</evidence>
<dbReference type="AlphaFoldDB" id="A0A8X6IE22"/>
<organism evidence="1 2">
    <name type="scientific">Trichonephila clavata</name>
    <name type="common">Joro spider</name>
    <name type="synonym">Nephila clavata</name>
    <dbReference type="NCBI Taxonomy" id="2740835"/>
    <lineage>
        <taxon>Eukaryota</taxon>
        <taxon>Metazoa</taxon>
        <taxon>Ecdysozoa</taxon>
        <taxon>Arthropoda</taxon>
        <taxon>Chelicerata</taxon>
        <taxon>Arachnida</taxon>
        <taxon>Araneae</taxon>
        <taxon>Araneomorphae</taxon>
        <taxon>Entelegynae</taxon>
        <taxon>Araneoidea</taxon>
        <taxon>Nephilidae</taxon>
        <taxon>Trichonephila</taxon>
    </lineage>
</organism>
<protein>
    <submittedName>
        <fullName evidence="1">Uncharacterized protein</fullName>
    </submittedName>
</protein>
<accession>A0A8X6IE22</accession>
<dbReference type="Proteomes" id="UP000887116">
    <property type="component" value="Unassembled WGS sequence"/>
</dbReference>
<keyword evidence="2" id="KW-1185">Reference proteome</keyword>
<comment type="caution">
    <text evidence="1">The sequence shown here is derived from an EMBL/GenBank/DDBJ whole genome shotgun (WGS) entry which is preliminary data.</text>
</comment>
<evidence type="ECO:0000313" key="1">
    <source>
        <dbReference type="EMBL" id="GFQ92687.1"/>
    </source>
</evidence>
<proteinExistence type="predicted"/>
<dbReference type="OrthoDB" id="10420622at2759"/>